<accession>A0A5N6N0E7</accession>
<dbReference type="Proteomes" id="UP000326396">
    <property type="component" value="Linkage Group LG4"/>
</dbReference>
<evidence type="ECO:0000256" key="2">
    <source>
        <dbReference type="ARBA" id="ARBA00022679"/>
    </source>
</evidence>
<dbReference type="InterPro" id="IPR045274">
    <property type="entry name" value="WAK-like"/>
</dbReference>
<dbReference type="PANTHER" id="PTHR27005:SF492">
    <property type="entry name" value="LOW QUALITY PROTEIN: WALL-ASSOCIATED RECEPTOR KINASE-LIKE 1"/>
    <property type="match status" value="1"/>
</dbReference>
<dbReference type="GO" id="GO:0005886">
    <property type="term" value="C:plasma membrane"/>
    <property type="evidence" value="ECO:0007669"/>
    <property type="project" value="TreeGrafter"/>
</dbReference>
<comment type="catalytic activity">
    <reaction evidence="7">
        <text>L-threonyl-[protein] + ATP = O-phospho-L-threonyl-[protein] + ADP + H(+)</text>
        <dbReference type="Rhea" id="RHEA:46608"/>
        <dbReference type="Rhea" id="RHEA-COMP:11060"/>
        <dbReference type="Rhea" id="RHEA-COMP:11605"/>
        <dbReference type="ChEBI" id="CHEBI:15378"/>
        <dbReference type="ChEBI" id="CHEBI:30013"/>
        <dbReference type="ChEBI" id="CHEBI:30616"/>
        <dbReference type="ChEBI" id="CHEBI:61977"/>
        <dbReference type="ChEBI" id="CHEBI:456216"/>
    </reaction>
</comment>
<comment type="catalytic activity">
    <reaction evidence="6">
        <text>L-seryl-[protein] + ATP = O-phospho-L-seryl-[protein] + ADP + H(+)</text>
        <dbReference type="Rhea" id="RHEA:17989"/>
        <dbReference type="Rhea" id="RHEA-COMP:9863"/>
        <dbReference type="Rhea" id="RHEA-COMP:11604"/>
        <dbReference type="ChEBI" id="CHEBI:15378"/>
        <dbReference type="ChEBI" id="CHEBI:29999"/>
        <dbReference type="ChEBI" id="CHEBI:30616"/>
        <dbReference type="ChEBI" id="CHEBI:83421"/>
        <dbReference type="ChEBI" id="CHEBI:456216"/>
    </reaction>
</comment>
<dbReference type="Gene3D" id="1.10.510.10">
    <property type="entry name" value="Transferase(Phosphotransferase) domain 1"/>
    <property type="match status" value="1"/>
</dbReference>
<dbReference type="SUPFAM" id="SSF56112">
    <property type="entry name" value="Protein kinase-like (PK-like)"/>
    <property type="match status" value="2"/>
</dbReference>
<keyword evidence="1" id="KW-0723">Serine/threonine-protein kinase</keyword>
<evidence type="ECO:0000256" key="3">
    <source>
        <dbReference type="ARBA" id="ARBA00022741"/>
    </source>
</evidence>
<dbReference type="PROSITE" id="PS50011">
    <property type="entry name" value="PROTEIN_KINASE_DOM"/>
    <property type="match status" value="1"/>
</dbReference>
<dbReference type="InterPro" id="IPR008271">
    <property type="entry name" value="Ser/Thr_kinase_AS"/>
</dbReference>
<dbReference type="Gene3D" id="3.30.200.20">
    <property type="entry name" value="Phosphorylase Kinase, domain 1"/>
    <property type="match status" value="2"/>
</dbReference>
<dbReference type="AlphaFoldDB" id="A0A5N6N0E7"/>
<dbReference type="PANTHER" id="PTHR27005">
    <property type="entry name" value="WALL-ASSOCIATED RECEPTOR KINASE-LIKE 21"/>
    <property type="match status" value="1"/>
</dbReference>
<keyword evidence="4" id="KW-0418">Kinase</keyword>
<dbReference type="PROSITE" id="PS00108">
    <property type="entry name" value="PROTEIN_KINASE_ST"/>
    <property type="match status" value="1"/>
</dbReference>
<evidence type="ECO:0000256" key="6">
    <source>
        <dbReference type="ARBA" id="ARBA00047558"/>
    </source>
</evidence>
<dbReference type="OrthoDB" id="4062651at2759"/>
<gene>
    <name evidence="9" type="ORF">E3N88_28348</name>
</gene>
<dbReference type="GO" id="GO:0004674">
    <property type="term" value="F:protein serine/threonine kinase activity"/>
    <property type="evidence" value="ECO:0007669"/>
    <property type="project" value="UniProtKB-KW"/>
</dbReference>
<dbReference type="GO" id="GO:0005524">
    <property type="term" value="F:ATP binding"/>
    <property type="evidence" value="ECO:0007669"/>
    <property type="project" value="UniProtKB-KW"/>
</dbReference>
<protein>
    <recommendedName>
        <fullName evidence="8">Protein kinase domain-containing protein</fullName>
    </recommendedName>
</protein>
<dbReference type="InterPro" id="IPR001245">
    <property type="entry name" value="Ser-Thr/Tyr_kinase_cat_dom"/>
</dbReference>
<keyword evidence="10" id="KW-1185">Reference proteome</keyword>
<dbReference type="InterPro" id="IPR000719">
    <property type="entry name" value="Prot_kinase_dom"/>
</dbReference>
<sequence>MNVDGVETESSIYTTTSTIEWSEPCRRFEFDEILSATGNFDESLVIGQGGFGKVYKGNLVSGSTTVVAAIKRRYSTSYQGLSEFSAEVETLSKLRHTHIVSLIGYCETSSYMSEVVSTLESVLNLQQKTNNLLQVAGKTKFHRMVDKFSMAAIDKHSGVEFGFRIPKKRKLLVLREKVLQQSGALTLSFTDSLMKFLQLKSNFFGSIKMFQAKELEKATNNYAQDRILGRGAQGIVYKGMLPDKRLVAIKKHRILSQSRMEQLITEIVVLEQINHKNVVQLLGCCFETESALLVYELVSNGTLHHLIHNRTSVTRILSWDSCLRIAHESANALDYLHTFAKVSIIHRDVKSANILLDENYTAKISDFGSSMLIPLNHGQANAHVEGTIGYMDPEYIHTRQLTCKTDVYGFGVVLTELLTGKKPFDKERNDDDKRLSTYFVKEFQDNRLREIVDPQVLDEATDEQLSATCDLVHRCLEPSGVNRPSMKEVTLELDRIRKLAKHTWDSQDN</sequence>
<evidence type="ECO:0000256" key="5">
    <source>
        <dbReference type="ARBA" id="ARBA00022840"/>
    </source>
</evidence>
<name>A0A5N6N0E7_9ASTR</name>
<evidence type="ECO:0000313" key="10">
    <source>
        <dbReference type="Proteomes" id="UP000326396"/>
    </source>
</evidence>
<keyword evidence="3" id="KW-0547">Nucleotide-binding</keyword>
<organism evidence="9 10">
    <name type="scientific">Mikania micrantha</name>
    <name type="common">bitter vine</name>
    <dbReference type="NCBI Taxonomy" id="192012"/>
    <lineage>
        <taxon>Eukaryota</taxon>
        <taxon>Viridiplantae</taxon>
        <taxon>Streptophyta</taxon>
        <taxon>Embryophyta</taxon>
        <taxon>Tracheophyta</taxon>
        <taxon>Spermatophyta</taxon>
        <taxon>Magnoliopsida</taxon>
        <taxon>eudicotyledons</taxon>
        <taxon>Gunneridae</taxon>
        <taxon>Pentapetalae</taxon>
        <taxon>asterids</taxon>
        <taxon>campanulids</taxon>
        <taxon>Asterales</taxon>
        <taxon>Asteraceae</taxon>
        <taxon>Asteroideae</taxon>
        <taxon>Heliantheae alliance</taxon>
        <taxon>Eupatorieae</taxon>
        <taxon>Mikania</taxon>
    </lineage>
</organism>
<dbReference type="InterPro" id="IPR011009">
    <property type="entry name" value="Kinase-like_dom_sf"/>
</dbReference>
<dbReference type="FunFam" id="3.30.200.20:FF:000039">
    <property type="entry name" value="receptor-like protein kinase FERONIA"/>
    <property type="match status" value="1"/>
</dbReference>
<dbReference type="GO" id="GO:0007166">
    <property type="term" value="P:cell surface receptor signaling pathway"/>
    <property type="evidence" value="ECO:0007669"/>
    <property type="project" value="InterPro"/>
</dbReference>
<dbReference type="Pfam" id="PF00069">
    <property type="entry name" value="Pkinase"/>
    <property type="match status" value="1"/>
</dbReference>
<evidence type="ECO:0000313" key="9">
    <source>
        <dbReference type="EMBL" id="KAD4179757.1"/>
    </source>
</evidence>
<dbReference type="Pfam" id="PF07714">
    <property type="entry name" value="PK_Tyr_Ser-Thr"/>
    <property type="match status" value="1"/>
</dbReference>
<reference evidence="9 10" key="1">
    <citation type="submission" date="2019-05" db="EMBL/GenBank/DDBJ databases">
        <title>Mikania micrantha, genome provides insights into the molecular mechanism of rapid growth.</title>
        <authorList>
            <person name="Liu B."/>
        </authorList>
    </citation>
    <scope>NUCLEOTIDE SEQUENCE [LARGE SCALE GENOMIC DNA]</scope>
    <source>
        <strain evidence="9">NLD-2019</strain>
        <tissue evidence="9">Leaf</tissue>
    </source>
</reference>
<proteinExistence type="predicted"/>
<keyword evidence="5" id="KW-0067">ATP-binding</keyword>
<dbReference type="SMART" id="SM00220">
    <property type="entry name" value="S_TKc"/>
    <property type="match status" value="1"/>
</dbReference>
<feature type="domain" description="Protein kinase" evidence="8">
    <location>
        <begin position="222"/>
        <end position="505"/>
    </location>
</feature>
<evidence type="ECO:0000256" key="7">
    <source>
        <dbReference type="ARBA" id="ARBA00047951"/>
    </source>
</evidence>
<comment type="caution">
    <text evidence="9">The sequence shown here is derived from an EMBL/GenBank/DDBJ whole genome shotgun (WGS) entry which is preliminary data.</text>
</comment>
<keyword evidence="2" id="KW-0808">Transferase</keyword>
<dbReference type="EMBL" id="SZYD01000014">
    <property type="protein sequence ID" value="KAD4179757.1"/>
    <property type="molecule type" value="Genomic_DNA"/>
</dbReference>
<evidence type="ECO:0000256" key="1">
    <source>
        <dbReference type="ARBA" id="ARBA00022527"/>
    </source>
</evidence>
<dbReference type="FunFam" id="1.10.510.10:FF:000084">
    <property type="entry name" value="Wall-associated receptor kinase 2"/>
    <property type="match status" value="1"/>
</dbReference>
<evidence type="ECO:0000259" key="8">
    <source>
        <dbReference type="PROSITE" id="PS50011"/>
    </source>
</evidence>
<evidence type="ECO:0000256" key="4">
    <source>
        <dbReference type="ARBA" id="ARBA00022777"/>
    </source>
</evidence>